<keyword evidence="11" id="KW-0166">Nematocyst</keyword>
<dbReference type="PRINTS" id="PR00759">
    <property type="entry name" value="BASICPTASE"/>
</dbReference>
<keyword evidence="17" id="KW-1185">Reference proteome</keyword>
<evidence type="ECO:0000259" key="13">
    <source>
        <dbReference type="PROSITE" id="PS50279"/>
    </source>
</evidence>
<dbReference type="Gene3D" id="4.10.75.10">
    <property type="entry name" value="Elafin-like"/>
    <property type="match status" value="1"/>
</dbReference>
<dbReference type="GO" id="GO:0048019">
    <property type="term" value="F:receptor antagonist activity"/>
    <property type="evidence" value="ECO:0007669"/>
    <property type="project" value="TreeGrafter"/>
</dbReference>
<dbReference type="Pfam" id="PF01759">
    <property type="entry name" value="NTR"/>
    <property type="match status" value="1"/>
</dbReference>
<evidence type="ECO:0000256" key="10">
    <source>
        <dbReference type="ARBA" id="ARBA00023319"/>
    </source>
</evidence>
<feature type="domain" description="BPTI/Kunitz inhibitor" evidence="13">
    <location>
        <begin position="35"/>
        <end position="85"/>
    </location>
</feature>
<keyword evidence="9" id="KW-1015">Disulfide bond</keyword>
<evidence type="ECO:0000256" key="8">
    <source>
        <dbReference type="ARBA" id="ARBA00022900"/>
    </source>
</evidence>
<dbReference type="InterPro" id="IPR020901">
    <property type="entry name" value="Prtase_inh_Kunz-CS"/>
</dbReference>
<sequence length="793" mass="87125">MCKLEVNACMLESGGMPAGKLTYLGNGECTVAQICSLPVEKGRCRASMKRFFFNSTSRQCEEFRFGGCEGNANRFDTEKDCHDYCGSLDTCQLNPCADPYAICSISDEGERVCTCPQVCTADYSPVCGTDGQTYSNECMMKTSACQQGMMIKVKSPGKCNNNPGFCPTVDPMMCPGDQEDSCFDDASCEDNEKCCHDGCRKMCVKPLAIPNAGLPQKIVPQLAPLHFDKKPSIEDPCEKCKFPRSACTLNENGEAECQCPEVCTADFAPVCGSDGRNYTNKCELEVEACKPENLHTLKLLHEGPCVCNLPPEGGPCFGYLRRYFFNATTKQCKEFVYGGCQGNGNNFQDIESCENKCINPCKNYKCPFPHTRCEVEGGKPVCKCPIVCTADYRPVCGTDGKTYSNMCGMEAAACLTKHFRLQVKHVGECLSPNPCKEATCSHKRHRCIVKDNEAVCVCDKACTREYEPLCVSDGATYPNKCVLEVEECESGNALKIVHSGECQVDQLIGFLTTRYFSLIYFFLCATHKGSRLSSRAACQLPPDGGPCKAYIPSYFFNATSKTCEEFVYGGCRGNDNHFSTIDDCQETETPSSDDPCQLVKCDFHGVCRVADNGYAVCECNTACPFIYDPVCGSDGKNYSNECVLKSQACLTNTAIEVIGGPAKCASKRLKCQSCPARSNLFTHFCESGFVFEGTLEKIESNEDADSSSLMVLVTGVFKGSDSVQNKIIKINFAENLKSCFCKELELRKVVIIAGSVTDEGDYLLDESSYVRHASQHLLKKVQERTKHNNCKQD</sequence>
<dbReference type="Pfam" id="PF00095">
    <property type="entry name" value="WAP"/>
    <property type="match status" value="1"/>
</dbReference>
<comment type="similarity">
    <text evidence="4">Belongs to the venom Kunitz-type family. Sea anemone type 2 potassium channel toxin subfamily.</text>
</comment>
<protein>
    <recommendedName>
        <fullName evidence="18">Agrin</fullName>
    </recommendedName>
</protein>
<evidence type="ECO:0000256" key="6">
    <source>
        <dbReference type="ARBA" id="ARBA00022690"/>
    </source>
</evidence>
<evidence type="ECO:0000256" key="3">
    <source>
        <dbReference type="ARBA" id="ARBA00005743"/>
    </source>
</evidence>
<dbReference type="PROSITE" id="PS50279">
    <property type="entry name" value="BPTI_KUNITZ_2"/>
    <property type="match status" value="3"/>
</dbReference>
<dbReference type="Gene3D" id="4.10.410.10">
    <property type="entry name" value="Pancreatic trypsin inhibitor Kunitz domain"/>
    <property type="match status" value="3"/>
</dbReference>
<evidence type="ECO:0000256" key="5">
    <source>
        <dbReference type="ARBA" id="ARBA00022525"/>
    </source>
</evidence>
<keyword evidence="5" id="KW-0964">Secreted</keyword>
<feature type="domain" description="Kazal-like" evidence="15">
    <location>
        <begin position="107"/>
        <end position="161"/>
    </location>
</feature>
<dbReference type="PROSITE" id="PS50189">
    <property type="entry name" value="NTR"/>
    <property type="match status" value="1"/>
</dbReference>
<dbReference type="FunFam" id="4.10.410.10:FF:000011">
    <property type="entry name" value="Tissue factor pathway inhibitor"/>
    <property type="match status" value="1"/>
</dbReference>
<dbReference type="Pfam" id="PF07648">
    <property type="entry name" value="Kazal_2"/>
    <property type="match status" value="4"/>
</dbReference>
<name>A0A9W9ZGC1_9CNID</name>
<dbReference type="PANTHER" id="PTHR45938">
    <property type="entry name" value="ACP24A4-RELATED"/>
    <property type="match status" value="1"/>
</dbReference>
<dbReference type="GO" id="GO:0004867">
    <property type="term" value="F:serine-type endopeptidase inhibitor activity"/>
    <property type="evidence" value="ECO:0007669"/>
    <property type="project" value="UniProtKB-KW"/>
</dbReference>
<keyword evidence="8" id="KW-0722">Serine protease inhibitor</keyword>
<dbReference type="Proteomes" id="UP001163046">
    <property type="component" value="Unassembled WGS sequence"/>
</dbReference>
<keyword evidence="10" id="KW-0393">Immunoglobulin domain</keyword>
<comment type="similarity">
    <text evidence="3">Belongs to the WFIKKN family.</text>
</comment>
<feature type="domain" description="Kazal-like" evidence="15">
    <location>
        <begin position="618"/>
        <end position="666"/>
    </location>
</feature>
<keyword evidence="7" id="KW-0732">Signal</keyword>
<dbReference type="Gene3D" id="2.40.50.120">
    <property type="match status" value="1"/>
</dbReference>
<proteinExistence type="inferred from homology"/>
<dbReference type="PROSITE" id="PS00280">
    <property type="entry name" value="BPTI_KUNITZ_1"/>
    <property type="match status" value="3"/>
</dbReference>
<evidence type="ECO:0000256" key="1">
    <source>
        <dbReference type="ARBA" id="ARBA00004532"/>
    </source>
</evidence>
<feature type="domain" description="BPTI/Kunitz inhibitor" evidence="13">
    <location>
        <begin position="307"/>
        <end position="357"/>
    </location>
</feature>
<dbReference type="CDD" id="cd00109">
    <property type="entry name" value="Kunitz-type"/>
    <property type="match status" value="3"/>
</dbReference>
<reference evidence="16" key="1">
    <citation type="submission" date="2023-01" db="EMBL/GenBank/DDBJ databases">
        <title>Genome assembly of the deep-sea coral Lophelia pertusa.</title>
        <authorList>
            <person name="Herrera S."/>
            <person name="Cordes E."/>
        </authorList>
    </citation>
    <scope>NUCLEOTIDE SEQUENCE</scope>
    <source>
        <strain evidence="16">USNM1676648</strain>
        <tissue evidence="16">Polyp</tissue>
    </source>
</reference>
<dbReference type="InterPro" id="IPR036645">
    <property type="entry name" value="Elafin-like_sf"/>
</dbReference>
<dbReference type="AlphaFoldDB" id="A0A9W9ZGC1"/>
<comment type="subcellular location">
    <subcellularLocation>
        <location evidence="1">Nematocyst</location>
    </subcellularLocation>
    <subcellularLocation>
        <location evidence="2">Secreted</location>
    </subcellularLocation>
</comment>
<dbReference type="FunFam" id="4.10.410.10:FF:000004">
    <property type="entry name" value="Tissue factor pathway inhibitor"/>
    <property type="match status" value="2"/>
</dbReference>
<dbReference type="GO" id="GO:0050431">
    <property type="term" value="F:transforming growth factor beta binding"/>
    <property type="evidence" value="ECO:0007669"/>
    <property type="project" value="TreeGrafter"/>
</dbReference>
<accession>A0A9W9ZGC1</accession>
<dbReference type="InterPro" id="IPR018933">
    <property type="entry name" value="Netrin_module_non-TIMP"/>
</dbReference>
<gene>
    <name evidence="16" type="ORF">OS493_004616</name>
</gene>
<feature type="domain" description="NTR" evidence="12">
    <location>
        <begin position="664"/>
        <end position="790"/>
    </location>
</feature>
<dbReference type="SUPFAM" id="SSF57362">
    <property type="entry name" value="BPTI-like"/>
    <property type="match status" value="3"/>
</dbReference>
<evidence type="ECO:0000256" key="4">
    <source>
        <dbReference type="ARBA" id="ARBA00007226"/>
    </source>
</evidence>
<dbReference type="SMART" id="SM00131">
    <property type="entry name" value="KU"/>
    <property type="match status" value="3"/>
</dbReference>
<dbReference type="OrthoDB" id="4473401at2759"/>
<feature type="domain" description="Kazal-like" evidence="15">
    <location>
        <begin position="457"/>
        <end position="504"/>
    </location>
</feature>
<dbReference type="InterPro" id="IPR008197">
    <property type="entry name" value="WAP_dom"/>
</dbReference>
<feature type="domain" description="BPTI/Kunitz inhibitor" evidence="13">
    <location>
        <begin position="538"/>
        <end position="588"/>
    </location>
</feature>
<feature type="domain" description="WAP" evidence="14">
    <location>
        <begin position="159"/>
        <end position="207"/>
    </location>
</feature>
<comment type="caution">
    <text evidence="16">The sequence shown here is derived from an EMBL/GenBank/DDBJ whole genome shotgun (WGS) entry which is preliminary data.</text>
</comment>
<dbReference type="Gene3D" id="3.30.60.30">
    <property type="match status" value="5"/>
</dbReference>
<dbReference type="InterPro" id="IPR002223">
    <property type="entry name" value="Kunitz_BPTI"/>
</dbReference>
<dbReference type="InterPro" id="IPR036880">
    <property type="entry name" value="Kunitz_BPTI_sf"/>
</dbReference>
<evidence type="ECO:0000313" key="16">
    <source>
        <dbReference type="EMBL" id="KAJ7381021.1"/>
    </source>
</evidence>
<feature type="domain" description="Kazal-like" evidence="15">
    <location>
        <begin position="251"/>
        <end position="306"/>
    </location>
</feature>
<evidence type="ECO:0000256" key="11">
    <source>
        <dbReference type="ARBA" id="ARBA00023331"/>
    </source>
</evidence>
<dbReference type="InterPro" id="IPR008993">
    <property type="entry name" value="TIMP-like_OB-fold"/>
</dbReference>
<dbReference type="CDD" id="cd00104">
    <property type="entry name" value="KAZAL_FS"/>
    <property type="match status" value="5"/>
</dbReference>
<dbReference type="InterPro" id="IPR036058">
    <property type="entry name" value="Kazal_dom_sf"/>
</dbReference>
<evidence type="ECO:0000259" key="15">
    <source>
        <dbReference type="PROSITE" id="PS51465"/>
    </source>
</evidence>
<dbReference type="Pfam" id="PF00014">
    <property type="entry name" value="Kunitz_BPTI"/>
    <property type="match status" value="3"/>
</dbReference>
<evidence type="ECO:0000256" key="7">
    <source>
        <dbReference type="ARBA" id="ARBA00022729"/>
    </source>
</evidence>
<evidence type="ECO:0000259" key="14">
    <source>
        <dbReference type="PROSITE" id="PS51390"/>
    </source>
</evidence>
<dbReference type="Pfam" id="PF00050">
    <property type="entry name" value="Kazal_1"/>
    <property type="match status" value="1"/>
</dbReference>
<evidence type="ECO:0000313" key="17">
    <source>
        <dbReference type="Proteomes" id="UP001163046"/>
    </source>
</evidence>
<dbReference type="SUPFAM" id="SSF50242">
    <property type="entry name" value="TIMP-like"/>
    <property type="match status" value="1"/>
</dbReference>
<keyword evidence="6" id="KW-0646">Protease inhibitor</keyword>
<dbReference type="GO" id="GO:0005615">
    <property type="term" value="C:extracellular space"/>
    <property type="evidence" value="ECO:0007669"/>
    <property type="project" value="TreeGrafter"/>
</dbReference>
<dbReference type="PROSITE" id="PS51390">
    <property type="entry name" value="WAP"/>
    <property type="match status" value="1"/>
</dbReference>
<dbReference type="SUPFAM" id="SSF100895">
    <property type="entry name" value="Kazal-type serine protease inhibitors"/>
    <property type="match status" value="5"/>
</dbReference>
<dbReference type="SMART" id="SM00280">
    <property type="entry name" value="KAZAL"/>
    <property type="match status" value="5"/>
</dbReference>
<feature type="domain" description="Kazal-like" evidence="15">
    <location>
        <begin position="376"/>
        <end position="431"/>
    </location>
</feature>
<evidence type="ECO:0000256" key="2">
    <source>
        <dbReference type="ARBA" id="ARBA00004613"/>
    </source>
</evidence>
<organism evidence="16 17">
    <name type="scientific">Desmophyllum pertusum</name>
    <dbReference type="NCBI Taxonomy" id="174260"/>
    <lineage>
        <taxon>Eukaryota</taxon>
        <taxon>Metazoa</taxon>
        <taxon>Cnidaria</taxon>
        <taxon>Anthozoa</taxon>
        <taxon>Hexacorallia</taxon>
        <taxon>Scleractinia</taxon>
        <taxon>Caryophylliina</taxon>
        <taxon>Caryophylliidae</taxon>
        <taxon>Desmophyllum</taxon>
    </lineage>
</organism>
<dbReference type="GO" id="GO:0042151">
    <property type="term" value="C:nematocyst"/>
    <property type="evidence" value="ECO:0007669"/>
    <property type="project" value="UniProtKB-SubCell"/>
</dbReference>
<dbReference type="InterPro" id="IPR001134">
    <property type="entry name" value="Netrin_domain"/>
</dbReference>
<evidence type="ECO:0008006" key="18">
    <source>
        <dbReference type="Google" id="ProtNLM"/>
    </source>
</evidence>
<dbReference type="PROSITE" id="PS51465">
    <property type="entry name" value="KAZAL_2"/>
    <property type="match status" value="5"/>
</dbReference>
<dbReference type="InterPro" id="IPR002350">
    <property type="entry name" value="Kazal_dom"/>
</dbReference>
<evidence type="ECO:0000256" key="9">
    <source>
        <dbReference type="ARBA" id="ARBA00023157"/>
    </source>
</evidence>
<dbReference type="SUPFAM" id="SSF57256">
    <property type="entry name" value="Elafin-like"/>
    <property type="match status" value="1"/>
</dbReference>
<dbReference type="InterPro" id="IPR003645">
    <property type="entry name" value="Fol_N"/>
</dbReference>
<dbReference type="PANTHER" id="PTHR45938:SF11">
    <property type="entry name" value="WAP, KAZAL, IMMUNOGLOBULIN, KUNITZ AND NTR DOMAIN-CONTAINING PROTEIN 2-LIKE"/>
    <property type="match status" value="1"/>
</dbReference>
<dbReference type="SMART" id="SM00274">
    <property type="entry name" value="FOLN"/>
    <property type="match status" value="3"/>
</dbReference>
<evidence type="ECO:0000259" key="12">
    <source>
        <dbReference type="PROSITE" id="PS50189"/>
    </source>
</evidence>
<dbReference type="EMBL" id="MU826351">
    <property type="protein sequence ID" value="KAJ7381021.1"/>
    <property type="molecule type" value="Genomic_DNA"/>
</dbReference>